<dbReference type="Pfam" id="PF07963">
    <property type="entry name" value="N_methyl"/>
    <property type="match status" value="1"/>
</dbReference>
<dbReference type="STRING" id="1798664.A3C93_05955"/>
<evidence type="ECO:0000313" key="2">
    <source>
        <dbReference type="EMBL" id="OGZ11955.1"/>
    </source>
</evidence>
<keyword evidence="1" id="KW-0472">Membrane</keyword>
<feature type="transmembrane region" description="Helical" evidence="1">
    <location>
        <begin position="20"/>
        <end position="40"/>
    </location>
</feature>
<protein>
    <recommendedName>
        <fullName evidence="4">Type II secretion system protein</fullName>
    </recommendedName>
</protein>
<evidence type="ECO:0008006" key="4">
    <source>
        <dbReference type="Google" id="ProtNLM"/>
    </source>
</evidence>
<reference evidence="2 3" key="1">
    <citation type="journal article" date="2016" name="Nat. Commun.">
        <title>Thousands of microbial genomes shed light on interconnected biogeochemical processes in an aquifer system.</title>
        <authorList>
            <person name="Anantharaman K."/>
            <person name="Brown C.T."/>
            <person name="Hug L.A."/>
            <person name="Sharon I."/>
            <person name="Castelle C.J."/>
            <person name="Probst A.J."/>
            <person name="Thomas B.C."/>
            <person name="Singh A."/>
            <person name="Wilkins M.J."/>
            <person name="Karaoz U."/>
            <person name="Brodie E.L."/>
            <person name="Williams K.H."/>
            <person name="Hubbard S.S."/>
            <person name="Banfield J.F."/>
        </authorList>
    </citation>
    <scope>NUCLEOTIDE SEQUENCE [LARGE SCALE GENOMIC DNA]</scope>
</reference>
<dbReference type="Proteomes" id="UP000178636">
    <property type="component" value="Unassembled WGS sequence"/>
</dbReference>
<comment type="caution">
    <text evidence="2">The sequence shown here is derived from an EMBL/GenBank/DDBJ whole genome shotgun (WGS) entry which is preliminary data.</text>
</comment>
<dbReference type="EMBL" id="MHLO01000027">
    <property type="protein sequence ID" value="OGZ11955.1"/>
    <property type="molecule type" value="Genomic_DNA"/>
</dbReference>
<evidence type="ECO:0000256" key="1">
    <source>
        <dbReference type="SAM" id="Phobius"/>
    </source>
</evidence>
<name>A0A1G2DE89_9BACT</name>
<keyword evidence="1" id="KW-0812">Transmembrane</keyword>
<dbReference type="InterPro" id="IPR012902">
    <property type="entry name" value="N_methyl_site"/>
</dbReference>
<sequence length="155" mass="16461">MTPRTFAYHNRGFTLIEALLYIALFTIVVGGGLLTIFGLLQSSEGTRQRIAIEAEGNFIMKKLDWAVNGSAVSLPSSGNSGATLSLARDGVTYDFTFSGTSITLSEDGGTPVTLNTVNAPSGGVTFTHIAGPPEGVEYTFFLSGKQFGPKARYLR</sequence>
<accession>A0A1G2DE89</accession>
<organism evidence="2 3">
    <name type="scientific">Candidatus Lloydbacteria bacterium RIFCSPHIGHO2_02_FULL_54_17</name>
    <dbReference type="NCBI Taxonomy" id="1798664"/>
    <lineage>
        <taxon>Bacteria</taxon>
        <taxon>Candidatus Lloydiibacteriota</taxon>
    </lineage>
</organism>
<keyword evidence="1" id="KW-1133">Transmembrane helix</keyword>
<evidence type="ECO:0000313" key="3">
    <source>
        <dbReference type="Proteomes" id="UP000178636"/>
    </source>
</evidence>
<proteinExistence type="predicted"/>
<gene>
    <name evidence="2" type="ORF">A3C93_05955</name>
</gene>
<dbReference type="AlphaFoldDB" id="A0A1G2DE89"/>